<evidence type="ECO:0000313" key="1">
    <source>
        <dbReference type="EMBL" id="KAG8191098.1"/>
    </source>
</evidence>
<proteinExistence type="predicted"/>
<keyword evidence="2" id="KW-1185">Reference proteome</keyword>
<reference evidence="1 2" key="1">
    <citation type="journal article" date="2022" name="Nat. Ecol. Evol.">
        <title>A masculinizing supergene underlies an exaggerated male reproductive morph in a spider.</title>
        <authorList>
            <person name="Hendrickx F."/>
            <person name="De Corte Z."/>
            <person name="Sonet G."/>
            <person name="Van Belleghem S.M."/>
            <person name="Kostlbacher S."/>
            <person name="Vangestel C."/>
        </authorList>
    </citation>
    <scope>NUCLEOTIDE SEQUENCE [LARGE SCALE GENOMIC DNA]</scope>
    <source>
        <strain evidence="1">W744_W776</strain>
    </source>
</reference>
<protein>
    <submittedName>
        <fullName evidence="1">Uncharacterized protein</fullName>
    </submittedName>
</protein>
<dbReference type="EMBL" id="JAFNEN010000167">
    <property type="protein sequence ID" value="KAG8191098.1"/>
    <property type="molecule type" value="Genomic_DNA"/>
</dbReference>
<organism evidence="1 2">
    <name type="scientific">Oedothorax gibbosus</name>
    <dbReference type="NCBI Taxonomy" id="931172"/>
    <lineage>
        <taxon>Eukaryota</taxon>
        <taxon>Metazoa</taxon>
        <taxon>Ecdysozoa</taxon>
        <taxon>Arthropoda</taxon>
        <taxon>Chelicerata</taxon>
        <taxon>Arachnida</taxon>
        <taxon>Araneae</taxon>
        <taxon>Araneomorphae</taxon>
        <taxon>Entelegynae</taxon>
        <taxon>Araneoidea</taxon>
        <taxon>Linyphiidae</taxon>
        <taxon>Erigoninae</taxon>
        <taxon>Oedothorax</taxon>
    </lineage>
</organism>
<dbReference type="Proteomes" id="UP000827092">
    <property type="component" value="Unassembled WGS sequence"/>
</dbReference>
<dbReference type="AlphaFoldDB" id="A0AAV6V598"/>
<sequence length="92" mass="10952">MKRLISPLQSVLRTLIRIPPELYQLSYEQFQFQEGVGERYARSHGRNIIRNIPGFSKHIKEMNRGHELIRTERRKNENTRVLLPVLDARRGQ</sequence>
<gene>
    <name evidence="1" type="ORF">JTE90_008410</name>
</gene>
<comment type="caution">
    <text evidence="1">The sequence shown here is derived from an EMBL/GenBank/DDBJ whole genome shotgun (WGS) entry which is preliminary data.</text>
</comment>
<accession>A0AAV6V598</accession>
<name>A0AAV6V598_9ARAC</name>
<evidence type="ECO:0000313" key="2">
    <source>
        <dbReference type="Proteomes" id="UP000827092"/>
    </source>
</evidence>